<dbReference type="Proteomes" id="UP000613580">
    <property type="component" value="Unassembled WGS sequence"/>
</dbReference>
<accession>A0A8H6T3H3</accession>
<comment type="caution">
    <text evidence="2">The sequence shown here is derived from an EMBL/GenBank/DDBJ whole genome shotgun (WGS) entry which is preliminary data.</text>
</comment>
<dbReference type="AlphaFoldDB" id="A0A8H6T3H3"/>
<organism evidence="2 3">
    <name type="scientific">Mycena chlorophos</name>
    <name type="common">Agaric fungus</name>
    <name type="synonym">Agaricus chlorophos</name>
    <dbReference type="NCBI Taxonomy" id="658473"/>
    <lineage>
        <taxon>Eukaryota</taxon>
        <taxon>Fungi</taxon>
        <taxon>Dikarya</taxon>
        <taxon>Basidiomycota</taxon>
        <taxon>Agaricomycotina</taxon>
        <taxon>Agaricomycetes</taxon>
        <taxon>Agaricomycetidae</taxon>
        <taxon>Agaricales</taxon>
        <taxon>Marasmiineae</taxon>
        <taxon>Mycenaceae</taxon>
        <taxon>Mycena</taxon>
    </lineage>
</organism>
<protein>
    <submittedName>
        <fullName evidence="2">Uncharacterized protein</fullName>
    </submittedName>
</protein>
<gene>
    <name evidence="2" type="ORF">HMN09_00644200</name>
</gene>
<reference evidence="2" key="1">
    <citation type="submission" date="2020-05" db="EMBL/GenBank/DDBJ databases">
        <title>Mycena genomes resolve the evolution of fungal bioluminescence.</title>
        <authorList>
            <person name="Tsai I.J."/>
        </authorList>
    </citation>
    <scope>NUCLEOTIDE SEQUENCE</scope>
    <source>
        <strain evidence="2">110903Hualien_Pintung</strain>
    </source>
</reference>
<keyword evidence="3" id="KW-1185">Reference proteome</keyword>
<sequence>MLSEPSAATVLAIPHQSFSARPPASIEPETEPSSAAKSSAADDLDGLIFESSNEQKQLKLQHLVAALEQPRRALGLWQLKDGVVKLLSELDTVRSDFVNRLAELGLDSEDTAIRLDVGTLLLRIIDTGRGDDEVLDGGAGVLRDYDAGGEEEPVERHGLDVVLSPIRQ</sequence>
<proteinExistence type="predicted"/>
<evidence type="ECO:0000313" key="2">
    <source>
        <dbReference type="EMBL" id="KAF7311008.1"/>
    </source>
</evidence>
<feature type="region of interest" description="Disordered" evidence="1">
    <location>
        <begin position="1"/>
        <end position="40"/>
    </location>
</feature>
<dbReference type="OrthoDB" id="5428522at2759"/>
<dbReference type="EMBL" id="JACAZE010000007">
    <property type="protein sequence ID" value="KAF7311008.1"/>
    <property type="molecule type" value="Genomic_DNA"/>
</dbReference>
<evidence type="ECO:0000256" key="1">
    <source>
        <dbReference type="SAM" id="MobiDB-lite"/>
    </source>
</evidence>
<evidence type="ECO:0000313" key="3">
    <source>
        <dbReference type="Proteomes" id="UP000613580"/>
    </source>
</evidence>
<name>A0A8H6T3H3_MYCCL</name>